<keyword evidence="3" id="KW-1185">Reference proteome</keyword>
<evidence type="ECO:0000313" key="3">
    <source>
        <dbReference type="Proteomes" id="UP000451471"/>
    </source>
</evidence>
<feature type="transmembrane region" description="Helical" evidence="1">
    <location>
        <begin position="73"/>
        <end position="94"/>
    </location>
</feature>
<sequence>MTSSESDSASATFYAVTGVVTAGVALFVDHVLWTVVNLGFSPGVLLGLLAPLVVGLVGVGVGYGAVRVRHERIGYGVIGLNVLAAVLGVLWGMAFARGGLFGTV</sequence>
<protein>
    <submittedName>
        <fullName evidence="2">Uncharacterized protein</fullName>
    </submittedName>
</protein>
<keyword evidence="1" id="KW-1133">Transmembrane helix</keyword>
<dbReference type="EMBL" id="WSZK01000015">
    <property type="protein sequence ID" value="MWG34686.1"/>
    <property type="molecule type" value="Genomic_DNA"/>
</dbReference>
<accession>A0A6B0GII3</accession>
<name>A0A6B0GII3_9EURY</name>
<gene>
    <name evidence="2" type="ORF">GQS65_09325</name>
</gene>
<keyword evidence="1" id="KW-0472">Membrane</keyword>
<dbReference type="RefSeq" id="WP_158204337.1">
    <property type="nucleotide sequence ID" value="NZ_WSZK01000015.1"/>
</dbReference>
<dbReference type="Proteomes" id="UP000451471">
    <property type="component" value="Unassembled WGS sequence"/>
</dbReference>
<proteinExistence type="predicted"/>
<evidence type="ECO:0000313" key="2">
    <source>
        <dbReference type="EMBL" id="MWG34686.1"/>
    </source>
</evidence>
<evidence type="ECO:0000256" key="1">
    <source>
        <dbReference type="SAM" id="Phobius"/>
    </source>
</evidence>
<keyword evidence="1" id="KW-0812">Transmembrane</keyword>
<feature type="transmembrane region" description="Helical" evidence="1">
    <location>
        <begin position="45"/>
        <end position="66"/>
    </location>
</feature>
<dbReference type="AlphaFoldDB" id="A0A6B0GII3"/>
<comment type="caution">
    <text evidence="2">The sequence shown here is derived from an EMBL/GenBank/DDBJ whole genome shotgun (WGS) entry which is preliminary data.</text>
</comment>
<reference evidence="2 3" key="1">
    <citation type="submission" date="2019-12" db="EMBL/GenBank/DDBJ databases">
        <title>Halocatena pleomorpha gen. nov. sp. nov., an extremely halophilic archaeon of family Halobacteriaceae isolated from saltpan soil.</title>
        <authorList>
            <person name="Pal Y."/>
            <person name="Verma A."/>
            <person name="Krishnamurthi S."/>
            <person name="Kumar P."/>
        </authorList>
    </citation>
    <scope>NUCLEOTIDE SEQUENCE [LARGE SCALE GENOMIC DNA]</scope>
    <source>
        <strain evidence="2 3">JCM 16495</strain>
    </source>
</reference>
<feature type="transmembrane region" description="Helical" evidence="1">
    <location>
        <begin position="12"/>
        <end position="33"/>
    </location>
</feature>
<organism evidence="2 3">
    <name type="scientific">Halomarina oriensis</name>
    <dbReference type="NCBI Taxonomy" id="671145"/>
    <lineage>
        <taxon>Archaea</taxon>
        <taxon>Methanobacteriati</taxon>
        <taxon>Methanobacteriota</taxon>
        <taxon>Stenosarchaea group</taxon>
        <taxon>Halobacteria</taxon>
        <taxon>Halobacteriales</taxon>
        <taxon>Natronomonadaceae</taxon>
        <taxon>Halomarina</taxon>
    </lineage>
</organism>